<dbReference type="AlphaFoldDB" id="A0A098E646"/>
<organism evidence="1">
    <name type="scientific">groundwater metagenome</name>
    <dbReference type="NCBI Taxonomy" id="717931"/>
    <lineage>
        <taxon>unclassified sequences</taxon>
        <taxon>metagenomes</taxon>
        <taxon>ecological metagenomes</taxon>
    </lineage>
</organism>
<reference evidence="1" key="1">
    <citation type="submission" date="2014-09" db="EMBL/GenBank/DDBJ databases">
        <authorList>
            <person name="Probst J Alexander"/>
        </authorList>
    </citation>
    <scope>NUCLEOTIDE SEQUENCE</scope>
</reference>
<name>A0A098E646_9ZZZZ</name>
<dbReference type="PANTHER" id="PTHR34614:SF2">
    <property type="entry name" value="TRANSPOSASE IS4-LIKE DOMAIN-CONTAINING PROTEIN"/>
    <property type="match status" value="1"/>
</dbReference>
<evidence type="ECO:0000313" key="1">
    <source>
        <dbReference type="EMBL" id="CEG11328.1"/>
    </source>
</evidence>
<dbReference type="NCBIfam" id="NF033559">
    <property type="entry name" value="transpos_IS1634"/>
    <property type="match status" value="1"/>
</dbReference>
<proteinExistence type="predicted"/>
<dbReference type="PANTHER" id="PTHR34614">
    <property type="match status" value="1"/>
</dbReference>
<gene>
    <name evidence="1" type="ORF">MSIBF_A1390004</name>
</gene>
<sequence length="579" mass="67939">MIFGWLNSYNIIYNTMELTHAEIMKIKPQVEKKKRHGWGIQYYLVRKKRVDGKMKRVWQKYIGPPETIEKVYDEYENYASTRFKSFEYGRTAALMKVAEELNFVDIVNKHTNKKKINGLTVGEYMLLIILSRADKPLSKNGIDGWFDESFLSLIWSFPHKLNTKNFTNHMEYLTDEVRQKIGDDLGKRLVELGVVPTKLYVDMSNVFTYIENGGEMPKKGRSKEKRYDKNIIGIGIATSDENVPIFHESYPGNEHDSKVFGEIFMKIVDRLNKINVPCEGIVVVWDKGCNSKENIGMVKDSEMNIVGALKKDQVPELYDVPLEKYDHLYINKKRYDVKGYRTKKVVFRQEFTIVMSYNEGSYKRQSETYEKRKAEIIKELENIKQSVERDGRGKKKSIKNALIAASKAVRNYESAFKYNGYVKDNKPVFEHSVDVDGEKELRDTFGKNPIFTDKHEWDSEKIVKTYTQKDFVEKDFMWLKNTLLIPIKPIYLRDDDHIKVHIFLCVTGLIFYRYLMWKLKKQDEPLSDTTVIENLEKIRVMLAKRDDEPVKIKYEEMDLNQMRLFSTLELGGALKKVNL</sequence>
<dbReference type="InterPro" id="IPR047654">
    <property type="entry name" value="IS1634_transpos"/>
</dbReference>
<protein>
    <submittedName>
        <fullName evidence="1">Transposase</fullName>
    </submittedName>
</protein>
<accession>A0A098E646</accession>
<dbReference type="EMBL" id="CCXY01000045">
    <property type="protein sequence ID" value="CEG11328.1"/>
    <property type="molecule type" value="Genomic_DNA"/>
</dbReference>